<dbReference type="GeneID" id="87810269"/>
<reference evidence="1" key="1">
    <citation type="submission" date="2023-10" db="EMBL/GenBank/DDBJ databases">
        <authorList>
            <person name="Noh H."/>
        </authorList>
    </citation>
    <scope>NUCLEOTIDE SEQUENCE</scope>
    <source>
        <strain evidence="1">DUCC4014</strain>
    </source>
</reference>
<dbReference type="AlphaFoldDB" id="A0AAF1BK57"/>
<protein>
    <submittedName>
        <fullName evidence="1">Uncharacterized protein</fullName>
    </submittedName>
</protein>
<proteinExistence type="predicted"/>
<accession>A0AAF1BK57</accession>
<dbReference type="RefSeq" id="XP_062629603.1">
    <property type="nucleotide sequence ID" value="XM_062773619.1"/>
</dbReference>
<evidence type="ECO:0000313" key="2">
    <source>
        <dbReference type="Proteomes" id="UP000827549"/>
    </source>
</evidence>
<keyword evidence="2" id="KW-1185">Reference proteome</keyword>
<organism evidence="1 2">
    <name type="scientific">Vanrija pseudolonga</name>
    <dbReference type="NCBI Taxonomy" id="143232"/>
    <lineage>
        <taxon>Eukaryota</taxon>
        <taxon>Fungi</taxon>
        <taxon>Dikarya</taxon>
        <taxon>Basidiomycota</taxon>
        <taxon>Agaricomycotina</taxon>
        <taxon>Tremellomycetes</taxon>
        <taxon>Trichosporonales</taxon>
        <taxon>Trichosporonaceae</taxon>
        <taxon>Vanrija</taxon>
    </lineage>
</organism>
<dbReference type="EMBL" id="CP086718">
    <property type="protein sequence ID" value="WOO83577.1"/>
    <property type="molecule type" value="Genomic_DNA"/>
</dbReference>
<name>A0AAF1BK57_9TREE</name>
<evidence type="ECO:0000313" key="1">
    <source>
        <dbReference type="EMBL" id="WOO83577.1"/>
    </source>
</evidence>
<gene>
    <name evidence="1" type="ORF">LOC62_05G007095</name>
</gene>
<sequence>MSLDSSAFPHILYRIVDMVKAANDYPTLVNLRATCKSLDDELTPLVMGHATLKTTATGYTIKTVHGAPGITSPWPPFEGTGSIFYLREAEVDGLLDFIDNATVLDLETPVTFQADIVFDLYLPTIKVLRHKASSHIVGPRKRYPLAAQPNSIMADKEVFFVNLTRQSDFESNWIYFETSDTTKEVVLSVTYEPSLDFRLPFSADDRAVYPELHRAQEHLVVIFQTASNASSHRYPPRGDQEYAALEAVLDFIAYAATTTRKITIVGIDQVDWRLVGIQHVRLGDDLVAEVRNRLHRHVEGTQIELGNGKASQYAARSASLLKFVTLDEYKQQVGEYEFKISTEE</sequence>
<dbReference type="Proteomes" id="UP000827549">
    <property type="component" value="Chromosome 5"/>
</dbReference>